<dbReference type="InterPro" id="IPR014044">
    <property type="entry name" value="CAP_dom"/>
</dbReference>
<dbReference type="FunFam" id="3.40.33.10:FF:000006">
    <property type="entry name" value="Putative pathogenesis-related protein 1"/>
    <property type="match status" value="1"/>
</dbReference>
<dbReference type="CDD" id="cd05381">
    <property type="entry name" value="CAP_PR-1"/>
    <property type="match status" value="1"/>
</dbReference>
<evidence type="ECO:0000256" key="1">
    <source>
        <dbReference type="ARBA" id="ARBA00009923"/>
    </source>
</evidence>
<keyword evidence="3" id="KW-0611">Plant defense</keyword>
<keyword evidence="4" id="KW-1015">Disulfide bond</keyword>
<dbReference type="GO" id="GO:0098542">
    <property type="term" value="P:defense response to other organism"/>
    <property type="evidence" value="ECO:0007669"/>
    <property type="project" value="UniProtKB-ARBA"/>
</dbReference>
<dbReference type="EMBL" id="JAWXYG010000005">
    <property type="protein sequence ID" value="KAK4271375.1"/>
    <property type="molecule type" value="Genomic_DNA"/>
</dbReference>
<keyword evidence="2 5" id="KW-0732">Signal</keyword>
<evidence type="ECO:0000256" key="4">
    <source>
        <dbReference type="ARBA" id="ARBA00023157"/>
    </source>
</evidence>
<feature type="chain" id="PRO_5042117594" description="SCP domain-containing protein" evidence="5">
    <location>
        <begin position="25"/>
        <end position="177"/>
    </location>
</feature>
<dbReference type="AlphaFoldDB" id="A0AAE1MNZ2"/>
<evidence type="ECO:0000256" key="5">
    <source>
        <dbReference type="SAM" id="SignalP"/>
    </source>
</evidence>
<comment type="caution">
    <text evidence="7">The sequence shown here is derived from an EMBL/GenBank/DDBJ whole genome shotgun (WGS) entry which is preliminary data.</text>
</comment>
<name>A0AAE1MNZ2_9FABA</name>
<dbReference type="PANTHER" id="PTHR10334">
    <property type="entry name" value="CYSTEINE-RICH SECRETORY PROTEIN-RELATED"/>
    <property type="match status" value="1"/>
</dbReference>
<dbReference type="SMART" id="SM00198">
    <property type="entry name" value="SCP"/>
    <property type="match status" value="1"/>
</dbReference>
<feature type="signal peptide" evidence="5">
    <location>
        <begin position="1"/>
        <end position="24"/>
    </location>
</feature>
<evidence type="ECO:0000259" key="6">
    <source>
        <dbReference type="SMART" id="SM00198"/>
    </source>
</evidence>
<evidence type="ECO:0000313" key="7">
    <source>
        <dbReference type="EMBL" id="KAK4271375.1"/>
    </source>
</evidence>
<dbReference type="GO" id="GO:0005576">
    <property type="term" value="C:extracellular region"/>
    <property type="evidence" value="ECO:0007669"/>
    <property type="project" value="InterPro"/>
</dbReference>
<dbReference type="PROSITE" id="PS01009">
    <property type="entry name" value="CRISP_1"/>
    <property type="match status" value="1"/>
</dbReference>
<dbReference type="Gene3D" id="3.40.33.10">
    <property type="entry name" value="CAP"/>
    <property type="match status" value="1"/>
</dbReference>
<dbReference type="PRINTS" id="PR00837">
    <property type="entry name" value="V5TPXLIKE"/>
</dbReference>
<proteinExistence type="inferred from homology"/>
<protein>
    <recommendedName>
        <fullName evidence="6">SCP domain-containing protein</fullName>
    </recommendedName>
</protein>
<dbReference type="Proteomes" id="UP001293593">
    <property type="component" value="Unassembled WGS sequence"/>
</dbReference>
<evidence type="ECO:0000256" key="3">
    <source>
        <dbReference type="ARBA" id="ARBA00022821"/>
    </source>
</evidence>
<keyword evidence="8" id="KW-1185">Reference proteome</keyword>
<dbReference type="InterPro" id="IPR035940">
    <property type="entry name" value="CAP_sf"/>
</dbReference>
<reference evidence="7" key="1">
    <citation type="submission" date="2023-10" db="EMBL/GenBank/DDBJ databases">
        <title>Chromosome-level genome of the transformable northern wattle, Acacia crassicarpa.</title>
        <authorList>
            <person name="Massaro I."/>
            <person name="Sinha N.R."/>
            <person name="Poethig S."/>
            <person name="Leichty A.R."/>
        </authorList>
    </citation>
    <scope>NUCLEOTIDE SEQUENCE</scope>
    <source>
        <strain evidence="7">Acra3RX</strain>
        <tissue evidence="7">Leaf</tissue>
    </source>
</reference>
<comment type="similarity">
    <text evidence="1">Belongs to the CRISP family.</text>
</comment>
<sequence>MARNSTIISLSLLVVLAITHISDAQDSPQDFVNAHNAARRQVRVGNIHWDQKLANYARNYLSKYKNSCQMVHSGGPYGENLAWGKPDLTGTAAVKMWVDEKRYYDYKSNSCIGGKECRHYTQVVWRNSVRVGCAKMKCNNNRGTLISCNYEPRGNIIGQRPYDNPLFEVPLSFPESA</sequence>
<accession>A0AAE1MNZ2</accession>
<feature type="domain" description="SCP" evidence="6">
    <location>
        <begin position="26"/>
        <end position="158"/>
    </location>
</feature>
<evidence type="ECO:0000313" key="8">
    <source>
        <dbReference type="Proteomes" id="UP001293593"/>
    </source>
</evidence>
<dbReference type="Pfam" id="PF00188">
    <property type="entry name" value="CAP"/>
    <property type="match status" value="1"/>
</dbReference>
<gene>
    <name evidence="7" type="ORF">QN277_020078</name>
</gene>
<dbReference type="InterPro" id="IPR001283">
    <property type="entry name" value="CRISP-related"/>
</dbReference>
<dbReference type="PROSITE" id="PS01010">
    <property type="entry name" value="CRISP_2"/>
    <property type="match status" value="1"/>
</dbReference>
<evidence type="ECO:0000256" key="2">
    <source>
        <dbReference type="ARBA" id="ARBA00022729"/>
    </source>
</evidence>
<organism evidence="7 8">
    <name type="scientific">Acacia crassicarpa</name>
    <name type="common">northern wattle</name>
    <dbReference type="NCBI Taxonomy" id="499986"/>
    <lineage>
        <taxon>Eukaryota</taxon>
        <taxon>Viridiplantae</taxon>
        <taxon>Streptophyta</taxon>
        <taxon>Embryophyta</taxon>
        <taxon>Tracheophyta</taxon>
        <taxon>Spermatophyta</taxon>
        <taxon>Magnoliopsida</taxon>
        <taxon>eudicotyledons</taxon>
        <taxon>Gunneridae</taxon>
        <taxon>Pentapetalae</taxon>
        <taxon>rosids</taxon>
        <taxon>fabids</taxon>
        <taxon>Fabales</taxon>
        <taxon>Fabaceae</taxon>
        <taxon>Caesalpinioideae</taxon>
        <taxon>mimosoid clade</taxon>
        <taxon>Acacieae</taxon>
        <taxon>Acacia</taxon>
    </lineage>
</organism>
<dbReference type="InterPro" id="IPR018244">
    <property type="entry name" value="Allrgn_V5/Tpx1_CS"/>
</dbReference>
<dbReference type="SUPFAM" id="SSF55797">
    <property type="entry name" value="PR-1-like"/>
    <property type="match status" value="1"/>
</dbReference>